<name>A0A820GE13_9BILA</name>
<sequence>MDTPSPTSVEESPASVSPSLPFDISTLSTNNKSILHSTSDDNNDMSTITHLSTNINQNSQELVNHLSEYGSHQLLDKSTDDHDNEQLKQDVQSIMSQQLVDANQI</sequence>
<accession>A0A820GE13</accession>
<feature type="compositionally biased region" description="Low complexity" evidence="1">
    <location>
        <begin position="1"/>
        <end position="19"/>
    </location>
</feature>
<dbReference type="Proteomes" id="UP000663844">
    <property type="component" value="Unassembled WGS sequence"/>
</dbReference>
<proteinExistence type="predicted"/>
<organism evidence="2 3">
    <name type="scientific">Adineta steineri</name>
    <dbReference type="NCBI Taxonomy" id="433720"/>
    <lineage>
        <taxon>Eukaryota</taxon>
        <taxon>Metazoa</taxon>
        <taxon>Spiralia</taxon>
        <taxon>Gnathifera</taxon>
        <taxon>Rotifera</taxon>
        <taxon>Eurotatoria</taxon>
        <taxon>Bdelloidea</taxon>
        <taxon>Adinetida</taxon>
        <taxon>Adinetidae</taxon>
        <taxon>Adineta</taxon>
    </lineage>
</organism>
<dbReference type="AlphaFoldDB" id="A0A820GE13"/>
<evidence type="ECO:0000313" key="2">
    <source>
        <dbReference type="EMBL" id="CAF4277654.1"/>
    </source>
</evidence>
<evidence type="ECO:0000313" key="3">
    <source>
        <dbReference type="Proteomes" id="UP000663844"/>
    </source>
</evidence>
<gene>
    <name evidence="2" type="ORF">OXD698_LOCUS44877</name>
</gene>
<protein>
    <submittedName>
        <fullName evidence="2">Uncharacterized protein</fullName>
    </submittedName>
</protein>
<comment type="caution">
    <text evidence="2">The sequence shown here is derived from an EMBL/GenBank/DDBJ whole genome shotgun (WGS) entry which is preliminary data.</text>
</comment>
<dbReference type="EMBL" id="CAJOAZ010014242">
    <property type="protein sequence ID" value="CAF4277654.1"/>
    <property type="molecule type" value="Genomic_DNA"/>
</dbReference>
<feature type="non-terminal residue" evidence="2">
    <location>
        <position position="105"/>
    </location>
</feature>
<feature type="region of interest" description="Disordered" evidence="1">
    <location>
        <begin position="1"/>
        <end position="22"/>
    </location>
</feature>
<evidence type="ECO:0000256" key="1">
    <source>
        <dbReference type="SAM" id="MobiDB-lite"/>
    </source>
</evidence>
<reference evidence="2" key="1">
    <citation type="submission" date="2021-02" db="EMBL/GenBank/DDBJ databases">
        <authorList>
            <person name="Nowell W R."/>
        </authorList>
    </citation>
    <scope>NUCLEOTIDE SEQUENCE</scope>
</reference>